<proteinExistence type="predicted"/>
<dbReference type="InParanoid" id="A0A1X7SW68"/>
<reference evidence="1" key="1">
    <citation type="submission" date="2017-05" db="UniProtKB">
        <authorList>
            <consortium name="EnsemblMetazoa"/>
        </authorList>
    </citation>
    <scope>IDENTIFICATION</scope>
</reference>
<dbReference type="InterPro" id="IPR036291">
    <property type="entry name" value="NAD(P)-bd_dom_sf"/>
</dbReference>
<organism evidence="1">
    <name type="scientific">Amphimedon queenslandica</name>
    <name type="common">Sponge</name>
    <dbReference type="NCBI Taxonomy" id="400682"/>
    <lineage>
        <taxon>Eukaryota</taxon>
        <taxon>Metazoa</taxon>
        <taxon>Porifera</taxon>
        <taxon>Demospongiae</taxon>
        <taxon>Heteroscleromorpha</taxon>
        <taxon>Haplosclerida</taxon>
        <taxon>Niphatidae</taxon>
        <taxon>Amphimedon</taxon>
    </lineage>
</organism>
<dbReference type="SUPFAM" id="SSF51735">
    <property type="entry name" value="NAD(P)-binding Rossmann-fold domains"/>
    <property type="match status" value="1"/>
</dbReference>
<dbReference type="EnsemblMetazoa" id="Aqu2.1.06325_001">
    <property type="protein sequence ID" value="Aqu2.1.06325_001"/>
    <property type="gene ID" value="Aqu2.1.06325"/>
</dbReference>
<name>A0A1X7SW68_AMPQE</name>
<evidence type="ECO:0000313" key="1">
    <source>
        <dbReference type="EnsemblMetazoa" id="Aqu2.1.06325_001"/>
    </source>
</evidence>
<sequence length="517" mass="58955">MIRDLFSPYLTMYTQIGDLDYLPDTTVVVIGGMSFHGAMIAEYLHKKDYKVILLEDSLNIAPVPLKWDRWSQLTVDKTFFDFSDEAKLKMSLLGAATVLYVPTGLIDMETMTNDPIKQYHLGSLTLAHFQKLLLLISKVPSIDQVILLSTVDKVLNSNLVHKTWLSTLEQLYIHSYHSNVLKTNAALIKVNGVFGPWKETDKSSNNCWYIESVAHLVRNITDTFSPGFVTYDFTTECQKDKEGGSTITTSWNESYTRSLKKKRDVIAGAVLIFKETKAYWPSHVHFNDHKYFRTFLISAMKSAPEADILIIHNTLSDDVVEKLLVACPSCQFKHEDPVNMRISHNQRLYLLYDYLLNNPDIDYLVISDICDVSFFADPFQVMKEIGDYIYTGYDVPFYSDKMETLPWLRRMLTTCFPNLKYAEKNEILNLYGILNSGTLGGSRHILLSLLSRMILYLDIASIYGVCDMLTANVVLHLQQYDHVYPGYPFSGSFLTGIAGQQGVAIWHKRGGDAIIYF</sequence>
<protein>
    <submittedName>
        <fullName evidence="1">Uncharacterized protein</fullName>
    </submittedName>
</protein>
<accession>A0A1X7SW68</accession>
<dbReference type="AlphaFoldDB" id="A0A1X7SW68"/>